<comment type="function">
    <text evidence="1">Catalyzes the ATP-dependent phosphorylation of thiamine-monophosphate (TMP) to form thiamine-pyrophosphate (TPP), the active form of vitamin B1.</text>
</comment>
<comment type="catalytic activity">
    <reaction evidence="1">
        <text>thiamine phosphate + ATP = thiamine diphosphate + ADP</text>
        <dbReference type="Rhea" id="RHEA:15913"/>
        <dbReference type="ChEBI" id="CHEBI:30616"/>
        <dbReference type="ChEBI" id="CHEBI:37575"/>
        <dbReference type="ChEBI" id="CHEBI:58937"/>
        <dbReference type="ChEBI" id="CHEBI:456216"/>
        <dbReference type="EC" id="2.7.4.16"/>
    </reaction>
</comment>
<feature type="domain" description="PurM-like C-terminal" evidence="3">
    <location>
        <begin position="184"/>
        <end position="348"/>
    </location>
</feature>
<dbReference type="GO" id="GO:0009030">
    <property type="term" value="F:thiamine-phosphate kinase activity"/>
    <property type="evidence" value="ECO:0007669"/>
    <property type="project" value="UniProtKB-UniRule"/>
</dbReference>
<feature type="binding site" evidence="1">
    <location>
        <position position="107"/>
    </location>
    <ligand>
        <name>Mg(2+)</name>
        <dbReference type="ChEBI" id="CHEBI:18420"/>
        <label>4</label>
    </ligand>
</feature>
<dbReference type="SUPFAM" id="SSF55326">
    <property type="entry name" value="PurM N-terminal domain-like"/>
    <property type="match status" value="1"/>
</dbReference>
<keyword evidence="1 4" id="KW-0808">Transferase</keyword>
<comment type="miscellaneous">
    <text evidence="1">Reaction mechanism of ThiL seems to utilize a direct, inline transfer of the gamma-phosphate of ATP to TMP rather than a phosphorylated enzyme intermediate.</text>
</comment>
<dbReference type="AlphaFoldDB" id="A0A845L9D7"/>
<feature type="binding site" evidence="1">
    <location>
        <position position="155"/>
    </location>
    <ligand>
        <name>Mg(2+)</name>
        <dbReference type="ChEBI" id="CHEBI:18420"/>
        <label>1</label>
    </ligand>
</feature>
<keyword evidence="5" id="KW-1185">Reference proteome</keyword>
<dbReference type="GO" id="GO:0009228">
    <property type="term" value="P:thiamine biosynthetic process"/>
    <property type="evidence" value="ECO:0007669"/>
    <property type="project" value="UniProtKB-KW"/>
</dbReference>
<gene>
    <name evidence="1 4" type="primary">thiL</name>
    <name evidence="4" type="ORF">GTO89_09925</name>
</gene>
<dbReference type="InterPro" id="IPR006283">
    <property type="entry name" value="ThiL-like"/>
</dbReference>
<sequence>MNRQKEGTPLASVGEFGLIERLARAWQSAAAGSPDDSRGGGLGCLTSAIASPRLRWGIGDDAAVIDGLAGKSLLVTTDMLVEGVHFLWSPERRRLLGRKALTVNISDIAAMGGIPAWAFLSIGVPAGAAVEDVEEVYAGMGEVAARYGVVLAGGDTVRSDKWVLNVTLLGLAVKGPIGRGGGAPGDLILVTGSVGDSAAGLHLLLSAGREKAGTGMAAVSEADRKLLLSRHLDPTPRVAEAMALVEHGGVTAMMDVSDGVSSEVHHLCRNSVCGARIDVAALPIHPATRRLAEATGQDLLAWALTGGEDYELIFTAPPEQVPGLIAQVRQDAGTDVTVIGRLTEQAEGIMAVYPPETDRNVVPLAAKGYNHFR</sequence>
<dbReference type="GO" id="GO:0009229">
    <property type="term" value="P:thiamine diphosphate biosynthetic process"/>
    <property type="evidence" value="ECO:0007669"/>
    <property type="project" value="UniProtKB-UniRule"/>
</dbReference>
<feature type="binding site" evidence="1">
    <location>
        <position position="308"/>
    </location>
    <ligand>
        <name>substrate</name>
    </ligand>
</feature>
<dbReference type="Gene3D" id="3.30.1330.10">
    <property type="entry name" value="PurM-like, N-terminal domain"/>
    <property type="match status" value="1"/>
</dbReference>
<keyword evidence="1" id="KW-0784">Thiamine biosynthesis</keyword>
<feature type="binding site" evidence="1">
    <location>
        <position position="78"/>
    </location>
    <ligand>
        <name>Mg(2+)</name>
        <dbReference type="ChEBI" id="CHEBI:18420"/>
        <label>2</label>
    </ligand>
</feature>
<feature type="binding site" evidence="1">
    <location>
        <position position="107"/>
    </location>
    <ligand>
        <name>Mg(2+)</name>
        <dbReference type="ChEBI" id="CHEBI:18420"/>
        <label>2</label>
    </ligand>
</feature>
<keyword evidence="1" id="KW-0067">ATP-binding</keyword>
<feature type="binding site" evidence="1">
    <location>
        <position position="76"/>
    </location>
    <ligand>
        <name>Mg(2+)</name>
        <dbReference type="ChEBI" id="CHEBI:18420"/>
        <label>4</label>
    </ligand>
</feature>
<feature type="binding site" evidence="1">
    <location>
        <position position="61"/>
    </location>
    <ligand>
        <name>Mg(2+)</name>
        <dbReference type="ChEBI" id="CHEBI:18420"/>
        <label>3</label>
    </ligand>
</feature>
<name>A0A845L9D7_HELGE</name>
<dbReference type="OrthoDB" id="9802811at2"/>
<dbReference type="InterPro" id="IPR010918">
    <property type="entry name" value="PurM-like_C_dom"/>
</dbReference>
<dbReference type="PANTHER" id="PTHR30270:SF0">
    <property type="entry name" value="THIAMINE-MONOPHOSPHATE KINASE"/>
    <property type="match status" value="1"/>
</dbReference>
<comment type="similarity">
    <text evidence="1">Belongs to the thiamine-monophosphate kinase family.</text>
</comment>
<dbReference type="HAMAP" id="MF_02128">
    <property type="entry name" value="TMP_kinase"/>
    <property type="match status" value="1"/>
</dbReference>
<dbReference type="PANTHER" id="PTHR30270">
    <property type="entry name" value="THIAMINE-MONOPHOSPHATE KINASE"/>
    <property type="match status" value="1"/>
</dbReference>
<dbReference type="CDD" id="cd02194">
    <property type="entry name" value="ThiL"/>
    <property type="match status" value="1"/>
</dbReference>
<feature type="domain" description="PurM-like N-terminal" evidence="2">
    <location>
        <begin position="59"/>
        <end position="171"/>
    </location>
</feature>
<feature type="binding site" evidence="1">
    <location>
        <position position="77"/>
    </location>
    <ligand>
        <name>Mg(2+)</name>
        <dbReference type="ChEBI" id="CHEBI:18420"/>
        <label>1</label>
    </ligand>
</feature>
<dbReference type="InterPro" id="IPR016188">
    <property type="entry name" value="PurM-like_N"/>
</dbReference>
<evidence type="ECO:0000259" key="3">
    <source>
        <dbReference type="Pfam" id="PF02769"/>
    </source>
</evidence>
<feature type="binding site" evidence="1">
    <location>
        <position position="107"/>
    </location>
    <ligand>
        <name>Mg(2+)</name>
        <dbReference type="ChEBI" id="CHEBI:18420"/>
        <label>3</label>
    </ligand>
</feature>
<evidence type="ECO:0000313" key="5">
    <source>
        <dbReference type="Proteomes" id="UP000471031"/>
    </source>
</evidence>
<dbReference type="GO" id="GO:0005524">
    <property type="term" value="F:ATP binding"/>
    <property type="evidence" value="ECO:0007669"/>
    <property type="project" value="UniProtKB-UniRule"/>
</dbReference>
<feature type="binding site" evidence="1">
    <location>
        <position position="258"/>
    </location>
    <ligand>
        <name>Mg(2+)</name>
        <dbReference type="ChEBI" id="CHEBI:18420"/>
        <label>5</label>
    </ligand>
</feature>
<keyword evidence="1 4" id="KW-0418">Kinase</keyword>
<feature type="binding site" evidence="1">
    <location>
        <position position="255"/>
    </location>
    <ligand>
        <name>Mg(2+)</name>
        <dbReference type="ChEBI" id="CHEBI:18420"/>
        <label>3</label>
    </ligand>
</feature>
<accession>A0A845L9D7</accession>
<dbReference type="EC" id="2.7.4.16" evidence="1"/>
<dbReference type="Pfam" id="PF02769">
    <property type="entry name" value="AIRS_C"/>
    <property type="match status" value="1"/>
</dbReference>
<evidence type="ECO:0000256" key="1">
    <source>
        <dbReference type="HAMAP-Rule" id="MF_02128"/>
    </source>
</evidence>
<dbReference type="Proteomes" id="UP000471031">
    <property type="component" value="Unassembled WGS sequence"/>
</dbReference>
<dbReference type="Pfam" id="PF00586">
    <property type="entry name" value="AIRS"/>
    <property type="match status" value="1"/>
</dbReference>
<dbReference type="RefSeq" id="WP_161261921.1">
    <property type="nucleotide sequence ID" value="NZ_JAFBDC010000016.1"/>
</dbReference>
<evidence type="ECO:0000313" key="4">
    <source>
        <dbReference type="EMBL" id="MZP43357.1"/>
    </source>
</evidence>
<dbReference type="GO" id="GO:0000287">
    <property type="term" value="F:magnesium ion binding"/>
    <property type="evidence" value="ECO:0007669"/>
    <property type="project" value="UniProtKB-UniRule"/>
</dbReference>
<feature type="binding site" evidence="1">
    <location>
        <position position="257"/>
    </location>
    <ligand>
        <name>ATP</name>
        <dbReference type="ChEBI" id="CHEBI:30616"/>
    </ligand>
</feature>
<proteinExistence type="inferred from homology"/>
<feature type="binding site" evidence="1">
    <location>
        <position position="61"/>
    </location>
    <ligand>
        <name>Mg(2+)</name>
        <dbReference type="ChEBI" id="CHEBI:18420"/>
        <label>4</label>
    </ligand>
</feature>
<feature type="binding site" evidence="1">
    <location>
        <position position="179"/>
    </location>
    <ligand>
        <name>ATP</name>
        <dbReference type="ChEBI" id="CHEBI:30616"/>
    </ligand>
</feature>
<dbReference type="SUPFAM" id="SSF56042">
    <property type="entry name" value="PurM C-terminal domain-like"/>
    <property type="match status" value="1"/>
</dbReference>
<feature type="binding site" evidence="1">
    <location>
        <position position="85"/>
    </location>
    <ligand>
        <name>substrate</name>
    </ligand>
</feature>
<feature type="binding site" evidence="1">
    <location>
        <position position="78"/>
    </location>
    <ligand>
        <name>Mg(2+)</name>
        <dbReference type="ChEBI" id="CHEBI:18420"/>
        <label>1</label>
    </ligand>
</feature>
<feature type="binding site" evidence="1">
    <location>
        <position position="369"/>
    </location>
    <ligand>
        <name>substrate</name>
    </ligand>
</feature>
<evidence type="ECO:0000259" key="2">
    <source>
        <dbReference type="Pfam" id="PF00586"/>
    </source>
</evidence>
<protein>
    <recommendedName>
        <fullName evidence="1">Thiamine-monophosphate kinase</fullName>
        <shortName evidence="1">TMP kinase</shortName>
        <shortName evidence="1">Thiamine-phosphate kinase</shortName>
        <ecNumber evidence="1">2.7.4.16</ecNumber>
    </recommendedName>
</protein>
<dbReference type="NCBIfam" id="TIGR01379">
    <property type="entry name" value="thiL"/>
    <property type="match status" value="1"/>
</dbReference>
<comment type="caution">
    <text evidence="4">The sequence shown here is derived from an EMBL/GenBank/DDBJ whole genome shotgun (WGS) entry which is preliminary data.</text>
</comment>
<dbReference type="InterPro" id="IPR036676">
    <property type="entry name" value="PurM-like_C_sf"/>
</dbReference>
<dbReference type="PIRSF" id="PIRSF005303">
    <property type="entry name" value="Thiam_monoph_kin"/>
    <property type="match status" value="1"/>
</dbReference>
<keyword evidence="1" id="KW-0547">Nucleotide-binding</keyword>
<keyword evidence="1" id="KW-0479">Metal-binding</keyword>
<dbReference type="UniPathway" id="UPA00060">
    <property type="reaction ID" value="UER00142"/>
</dbReference>
<organism evidence="4 5">
    <name type="scientific">Heliomicrobium gestii</name>
    <name type="common">Heliobacterium gestii</name>
    <dbReference type="NCBI Taxonomy" id="2699"/>
    <lineage>
        <taxon>Bacteria</taxon>
        <taxon>Bacillati</taxon>
        <taxon>Bacillota</taxon>
        <taxon>Clostridia</taxon>
        <taxon>Eubacteriales</taxon>
        <taxon>Heliobacteriaceae</taxon>
        <taxon>Heliomicrobium</taxon>
    </lineage>
</organism>
<keyword evidence="1" id="KW-0460">Magnesium</keyword>
<feature type="binding site" evidence="1">
    <location>
        <begin position="154"/>
        <end position="155"/>
    </location>
    <ligand>
        <name>ATP</name>
        <dbReference type="ChEBI" id="CHEBI:30616"/>
    </ligand>
</feature>
<comment type="pathway">
    <text evidence="1">Cofactor biosynthesis; thiamine diphosphate biosynthesis; thiamine diphosphate from thiamine phosphate: step 1/1.</text>
</comment>
<reference evidence="4 5" key="1">
    <citation type="submission" date="2020-01" db="EMBL/GenBank/DDBJ databases">
        <title>Whole genome sequence of Heliobacterium gestii DSM 11169.</title>
        <authorList>
            <person name="Kyndt J.A."/>
            <person name="Meyer T.E."/>
        </authorList>
    </citation>
    <scope>NUCLEOTIDE SEQUENCE [LARGE SCALE GENOMIC DNA]</scope>
    <source>
        <strain evidence="4 5">DSM 11169</strain>
    </source>
</reference>
<feature type="binding site" evidence="1">
    <location>
        <position position="137"/>
    </location>
    <ligand>
        <name>ATP</name>
        <dbReference type="ChEBI" id="CHEBI:30616"/>
    </ligand>
</feature>
<dbReference type="EMBL" id="WXEX01000007">
    <property type="protein sequence ID" value="MZP43357.1"/>
    <property type="molecule type" value="Genomic_DNA"/>
</dbReference>
<dbReference type="Gene3D" id="3.90.650.10">
    <property type="entry name" value="PurM-like C-terminal domain"/>
    <property type="match status" value="1"/>
</dbReference>
<dbReference type="InterPro" id="IPR036921">
    <property type="entry name" value="PurM-like_N_sf"/>
</dbReference>